<evidence type="ECO:0000259" key="18">
    <source>
        <dbReference type="Pfam" id="PF01210"/>
    </source>
</evidence>
<dbReference type="InterPro" id="IPR006168">
    <property type="entry name" value="G3P_DH_NAD-dep"/>
</dbReference>
<comment type="subcellular location">
    <subcellularLocation>
        <location evidence="13">Cytoplasm</location>
    </subcellularLocation>
</comment>
<feature type="domain" description="Glycerol-3-phosphate dehydrogenase NAD-dependent N-terminal" evidence="18">
    <location>
        <begin position="3"/>
        <end position="155"/>
    </location>
</feature>
<comment type="catalytic activity">
    <reaction evidence="9">
        <text>sn-glycerol 3-phosphate + NADP(+) = dihydroxyacetone phosphate + NADPH + H(+)</text>
        <dbReference type="Rhea" id="RHEA:11096"/>
        <dbReference type="ChEBI" id="CHEBI:15378"/>
        <dbReference type="ChEBI" id="CHEBI:57597"/>
        <dbReference type="ChEBI" id="CHEBI:57642"/>
        <dbReference type="ChEBI" id="CHEBI:57783"/>
        <dbReference type="ChEBI" id="CHEBI:58349"/>
        <dbReference type="EC" id="1.1.1.94"/>
    </reaction>
    <physiologicalReaction direction="right-to-left" evidence="9">
        <dbReference type="Rhea" id="RHEA:11098"/>
    </physiologicalReaction>
</comment>
<feature type="binding site" evidence="13">
    <location>
        <position position="249"/>
    </location>
    <ligand>
        <name>sn-glycerol 3-phosphate</name>
        <dbReference type="ChEBI" id="CHEBI:57597"/>
    </ligand>
</feature>
<evidence type="ECO:0000256" key="6">
    <source>
        <dbReference type="ARBA" id="ARBA00023098"/>
    </source>
</evidence>
<feature type="binding site" evidence="13">
    <location>
        <position position="250"/>
    </location>
    <ligand>
        <name>sn-glycerol 3-phosphate</name>
        <dbReference type="ChEBI" id="CHEBI:57597"/>
    </ligand>
</feature>
<feature type="binding site" evidence="15">
    <location>
        <begin position="250"/>
        <end position="251"/>
    </location>
    <ligand>
        <name>substrate</name>
    </ligand>
</feature>
<dbReference type="FunFam" id="3.40.50.720:FF:000019">
    <property type="entry name" value="Glycerol-3-phosphate dehydrogenase [NAD(P)+]"/>
    <property type="match status" value="1"/>
</dbReference>
<keyword evidence="13" id="KW-0963">Cytoplasm</keyword>
<comment type="caution">
    <text evidence="20">The sequence shown here is derived from an EMBL/GenBank/DDBJ whole genome shotgun (WGS) entry which is preliminary data.</text>
</comment>
<keyword evidence="3 13" id="KW-0521">NADP</keyword>
<feature type="binding site" evidence="13">
    <location>
        <position position="186"/>
    </location>
    <ligand>
        <name>sn-glycerol 3-phosphate</name>
        <dbReference type="ChEBI" id="CHEBI:57597"/>
    </ligand>
</feature>
<feature type="binding site" evidence="13">
    <location>
        <position position="276"/>
    </location>
    <ligand>
        <name>NADPH</name>
        <dbReference type="ChEBI" id="CHEBI:57783"/>
    </ligand>
</feature>
<evidence type="ECO:0000256" key="13">
    <source>
        <dbReference type="HAMAP-Rule" id="MF_00394"/>
    </source>
</evidence>
<dbReference type="GO" id="GO:0006650">
    <property type="term" value="P:glycerophospholipid metabolic process"/>
    <property type="evidence" value="ECO:0007669"/>
    <property type="project" value="UniProtKB-UniRule"/>
</dbReference>
<dbReference type="NCBIfam" id="NF000940">
    <property type="entry name" value="PRK00094.1-2"/>
    <property type="match status" value="1"/>
</dbReference>
<evidence type="ECO:0000256" key="17">
    <source>
        <dbReference type="RuleBase" id="RU000437"/>
    </source>
</evidence>
<feature type="active site" description="Proton acceptor" evidence="13 14">
    <location>
        <position position="186"/>
    </location>
</feature>
<dbReference type="GO" id="GO:0005829">
    <property type="term" value="C:cytosol"/>
    <property type="evidence" value="ECO:0007669"/>
    <property type="project" value="TreeGrafter"/>
</dbReference>
<dbReference type="InterPro" id="IPR011128">
    <property type="entry name" value="G3P_DH_NAD-dep_N"/>
</dbReference>
<dbReference type="Pfam" id="PF01210">
    <property type="entry name" value="NAD_Gly3P_dh_N"/>
    <property type="match status" value="1"/>
</dbReference>
<feature type="binding site" evidence="13">
    <location>
        <position position="31"/>
    </location>
    <ligand>
        <name>NADPH</name>
        <dbReference type="ChEBI" id="CHEBI:57783"/>
    </ligand>
</feature>
<dbReference type="GO" id="GO:0046167">
    <property type="term" value="P:glycerol-3-phosphate biosynthetic process"/>
    <property type="evidence" value="ECO:0007669"/>
    <property type="project" value="UniProtKB-UniRule"/>
</dbReference>
<sequence>MKLSIIGSGNWGTTLAILLSKNFDEVYLYSKEGLEIFKERENIKYLPGFKIPREVTVSDSLRECVGDADIMIFAVPSLHLRDAVRDVKEYYGDSAIVSVTKGIEEDTLLRPSQVIEDEMENVKMPLVVMSGPNIAREIAMGMPASTVCASKDEELAHRVQLLLRTSIFRTYRSSDMIGAELGGALKNIIAIACGMSDGLGFETNAKGALITRGLAEITRLGVRMGADPLTFSGLSGLGDLVTTAMSKNSRNRYVGEEIGKGRRLNDVLSSMVMVAEGVSTTKSAVKLSKKWNVDMPITEEVYKILFLSKSPEEGIGSLMARDLKHEIWGIYEK</sequence>
<dbReference type="GO" id="GO:0141152">
    <property type="term" value="F:glycerol-3-phosphate dehydrogenase (NAD+) activity"/>
    <property type="evidence" value="ECO:0007669"/>
    <property type="project" value="RHEA"/>
</dbReference>
<dbReference type="EMBL" id="NOZQ01000083">
    <property type="protein sequence ID" value="OYD16164.1"/>
    <property type="molecule type" value="Genomic_DNA"/>
</dbReference>
<dbReference type="GO" id="GO:0046168">
    <property type="term" value="P:glycerol-3-phosphate catabolic process"/>
    <property type="evidence" value="ECO:0007669"/>
    <property type="project" value="InterPro"/>
</dbReference>
<evidence type="ECO:0000256" key="5">
    <source>
        <dbReference type="ARBA" id="ARBA00023027"/>
    </source>
</evidence>
<evidence type="ECO:0000313" key="20">
    <source>
        <dbReference type="EMBL" id="OYD16164.1"/>
    </source>
</evidence>
<evidence type="ECO:0000256" key="11">
    <source>
        <dbReference type="ARBA" id="ARBA00069372"/>
    </source>
</evidence>
<dbReference type="InterPro" id="IPR006109">
    <property type="entry name" value="G3P_DH_NAD-dep_C"/>
</dbReference>
<dbReference type="PANTHER" id="PTHR11728">
    <property type="entry name" value="GLYCEROL-3-PHOSPHATE DEHYDROGENASE"/>
    <property type="match status" value="1"/>
</dbReference>
<keyword evidence="7 13" id="KW-0594">Phospholipid biosynthesis</keyword>
<keyword evidence="5 13" id="KW-0520">NAD</keyword>
<feature type="binding site" evidence="13">
    <location>
        <position position="11"/>
    </location>
    <ligand>
        <name>NADPH</name>
        <dbReference type="ChEBI" id="CHEBI:57783"/>
    </ligand>
</feature>
<evidence type="ECO:0000256" key="12">
    <source>
        <dbReference type="ARBA" id="ARBA00080511"/>
    </source>
</evidence>
<evidence type="ECO:0000313" key="21">
    <source>
        <dbReference type="Proteomes" id="UP000215215"/>
    </source>
</evidence>
<comment type="function">
    <text evidence="13">Catalyzes the reduction of the glycolytic intermediate dihydroxyacetone phosphate (DHAP) to sn-glycerol 3-phosphate (G3P), the key precursor for phospholipid synthesis.</text>
</comment>
<feature type="binding site" evidence="13">
    <location>
        <position position="101"/>
    </location>
    <ligand>
        <name>sn-glycerol 3-phosphate</name>
        <dbReference type="ChEBI" id="CHEBI:57597"/>
    </ligand>
</feature>
<protein>
    <recommendedName>
        <fullName evidence="11 13">Glycerol-3-phosphate dehydrogenase [NAD(P)+]</fullName>
        <ecNumber evidence="10 13">1.1.1.94</ecNumber>
    </recommendedName>
    <alternativeName>
        <fullName evidence="13">NAD(P)(+)-dependent glycerol-3-phosphate dehydrogenase</fullName>
    </alternativeName>
    <alternativeName>
        <fullName evidence="12 13">NAD(P)H-dependent dihydroxyacetone-phosphate reductase</fullName>
    </alternativeName>
</protein>
<evidence type="ECO:0000259" key="19">
    <source>
        <dbReference type="Pfam" id="PF07479"/>
    </source>
</evidence>
<evidence type="ECO:0000256" key="10">
    <source>
        <dbReference type="ARBA" id="ARBA00066687"/>
    </source>
</evidence>
<keyword evidence="4 13" id="KW-0560">Oxidoreductase</keyword>
<feature type="domain" description="Glycerol-3-phosphate dehydrogenase NAD-dependent C-terminal" evidence="19">
    <location>
        <begin position="175"/>
        <end position="314"/>
    </location>
</feature>
<dbReference type="Gene3D" id="3.40.50.720">
    <property type="entry name" value="NAD(P)-binding Rossmann-like Domain"/>
    <property type="match status" value="1"/>
</dbReference>
<feature type="binding site" evidence="13">
    <location>
        <position position="135"/>
    </location>
    <ligand>
        <name>NADPH</name>
        <dbReference type="ChEBI" id="CHEBI:57783"/>
    </ligand>
</feature>
<feature type="binding site" evidence="13">
    <location>
        <position position="239"/>
    </location>
    <ligand>
        <name>sn-glycerol 3-phosphate</name>
        <dbReference type="ChEBI" id="CHEBI:57597"/>
    </ligand>
</feature>
<feature type="binding site" evidence="13">
    <location>
        <position position="101"/>
    </location>
    <ligand>
        <name>NADPH</name>
        <dbReference type="ChEBI" id="CHEBI:57783"/>
    </ligand>
</feature>
<evidence type="ECO:0000256" key="1">
    <source>
        <dbReference type="ARBA" id="ARBA00011009"/>
    </source>
</evidence>
<feature type="binding site" evidence="13">
    <location>
        <position position="251"/>
    </location>
    <ligand>
        <name>sn-glycerol 3-phosphate</name>
        <dbReference type="ChEBI" id="CHEBI:57597"/>
    </ligand>
</feature>
<dbReference type="Proteomes" id="UP000215215">
    <property type="component" value="Unassembled WGS sequence"/>
</dbReference>
<dbReference type="HAMAP" id="MF_00394">
    <property type="entry name" value="NAD_Glyc3P_dehydrog"/>
    <property type="match status" value="1"/>
</dbReference>
<feature type="binding site" evidence="13">
    <location>
        <position position="131"/>
    </location>
    <ligand>
        <name>sn-glycerol 3-phosphate</name>
        <dbReference type="ChEBI" id="CHEBI:57597"/>
    </ligand>
</feature>
<keyword evidence="8 13" id="KW-1208">Phospholipid metabolism</keyword>
<feature type="binding site" evidence="13">
    <location>
        <position position="250"/>
    </location>
    <ligand>
        <name>NADPH</name>
        <dbReference type="ChEBI" id="CHEBI:57783"/>
    </ligand>
</feature>
<dbReference type="GO" id="GO:0005975">
    <property type="term" value="P:carbohydrate metabolic process"/>
    <property type="evidence" value="ECO:0007669"/>
    <property type="project" value="InterPro"/>
</dbReference>
<dbReference type="SUPFAM" id="SSF51735">
    <property type="entry name" value="NAD(P)-binding Rossmann-fold domains"/>
    <property type="match status" value="1"/>
</dbReference>
<comment type="catalytic activity">
    <reaction evidence="13">
        <text>sn-glycerol 3-phosphate + NAD(+) = dihydroxyacetone phosphate + NADH + H(+)</text>
        <dbReference type="Rhea" id="RHEA:11092"/>
        <dbReference type="ChEBI" id="CHEBI:15378"/>
        <dbReference type="ChEBI" id="CHEBI:57540"/>
        <dbReference type="ChEBI" id="CHEBI:57597"/>
        <dbReference type="ChEBI" id="CHEBI:57642"/>
        <dbReference type="ChEBI" id="CHEBI:57945"/>
        <dbReference type="EC" id="1.1.1.94"/>
    </reaction>
</comment>
<comment type="similarity">
    <text evidence="1 13 17">Belongs to the NAD-dependent glycerol-3-phosphate dehydrogenase family.</text>
</comment>
<dbReference type="GO" id="GO:0141153">
    <property type="term" value="F:glycerol-3-phosphate dehydrogenase (NADP+) activity"/>
    <property type="evidence" value="ECO:0007669"/>
    <property type="project" value="RHEA"/>
</dbReference>
<feature type="binding site" evidence="15">
    <location>
        <position position="101"/>
    </location>
    <ligand>
        <name>substrate</name>
    </ligand>
</feature>
<dbReference type="PROSITE" id="PS00957">
    <property type="entry name" value="NAD_G3PDH"/>
    <property type="match status" value="1"/>
</dbReference>
<dbReference type="EC" id="1.1.1.94" evidence="10 13"/>
<name>A0A235BVE7_UNCW3</name>
<keyword evidence="6 13" id="KW-0443">Lipid metabolism</keyword>
<keyword evidence="2 13" id="KW-0444">Lipid biosynthesis</keyword>
<dbReference type="InterPro" id="IPR008927">
    <property type="entry name" value="6-PGluconate_DH-like_C_sf"/>
</dbReference>
<evidence type="ECO:0000256" key="7">
    <source>
        <dbReference type="ARBA" id="ARBA00023209"/>
    </source>
</evidence>
<dbReference type="GO" id="GO:0008654">
    <property type="term" value="P:phospholipid biosynthetic process"/>
    <property type="evidence" value="ECO:0007669"/>
    <property type="project" value="UniProtKB-KW"/>
</dbReference>
<evidence type="ECO:0000256" key="8">
    <source>
        <dbReference type="ARBA" id="ARBA00023264"/>
    </source>
</evidence>
<evidence type="ECO:0000256" key="2">
    <source>
        <dbReference type="ARBA" id="ARBA00022516"/>
    </source>
</evidence>
<dbReference type="InterPro" id="IPR036291">
    <property type="entry name" value="NAD(P)-bd_dom_sf"/>
</dbReference>
<dbReference type="InterPro" id="IPR013328">
    <property type="entry name" value="6PGD_dom2"/>
</dbReference>
<evidence type="ECO:0000256" key="4">
    <source>
        <dbReference type="ARBA" id="ARBA00023002"/>
    </source>
</evidence>
<dbReference type="Pfam" id="PF07479">
    <property type="entry name" value="NAD_Gly3P_dh_C"/>
    <property type="match status" value="1"/>
</dbReference>
<dbReference type="UniPathway" id="UPA00940"/>
<feature type="binding site" evidence="16">
    <location>
        <position position="250"/>
    </location>
    <ligand>
        <name>NAD(+)</name>
        <dbReference type="ChEBI" id="CHEBI:57540"/>
    </ligand>
</feature>
<gene>
    <name evidence="13" type="primary">gpsA</name>
    <name evidence="20" type="ORF">CH333_04100</name>
</gene>
<reference evidence="20 21" key="1">
    <citation type="submission" date="2017-07" db="EMBL/GenBank/DDBJ databases">
        <title>Recovery of genomes from metagenomes via a dereplication, aggregation, and scoring strategy.</title>
        <authorList>
            <person name="Sieber C.M."/>
            <person name="Probst A.J."/>
            <person name="Sharrar A."/>
            <person name="Thomas B.C."/>
            <person name="Hess M."/>
            <person name="Tringe S.G."/>
            <person name="Banfield J.F."/>
        </authorList>
    </citation>
    <scope>NUCLEOTIDE SEQUENCE [LARGE SCALE GENOMIC DNA]</scope>
    <source>
        <strain evidence="20">JGI_Cruoil_03_44_89</strain>
    </source>
</reference>
<dbReference type="NCBIfam" id="NF000942">
    <property type="entry name" value="PRK00094.1-4"/>
    <property type="match status" value="1"/>
</dbReference>
<dbReference type="GO" id="GO:0051287">
    <property type="term" value="F:NAD binding"/>
    <property type="evidence" value="ECO:0007669"/>
    <property type="project" value="InterPro"/>
</dbReference>
<dbReference type="PANTHER" id="PTHR11728:SF1">
    <property type="entry name" value="GLYCEROL-3-PHOSPHATE DEHYDROGENASE [NAD(+)] 2, CHLOROPLASTIC"/>
    <property type="match status" value="1"/>
</dbReference>
<evidence type="ECO:0000256" key="3">
    <source>
        <dbReference type="ARBA" id="ARBA00022857"/>
    </source>
</evidence>
<dbReference type="SUPFAM" id="SSF48179">
    <property type="entry name" value="6-phosphogluconate dehydrogenase C-terminal domain-like"/>
    <property type="match status" value="1"/>
</dbReference>
<feature type="binding site" evidence="13">
    <location>
        <position position="45"/>
    </location>
    <ligand>
        <name>NADPH</name>
        <dbReference type="ChEBI" id="CHEBI:57783"/>
    </ligand>
</feature>
<feature type="binding site" evidence="13">
    <location>
        <position position="274"/>
    </location>
    <ligand>
        <name>NADPH</name>
        <dbReference type="ChEBI" id="CHEBI:57783"/>
    </ligand>
</feature>
<feature type="binding site" evidence="16">
    <location>
        <begin position="7"/>
        <end position="12"/>
    </location>
    <ligand>
        <name>NAD(+)</name>
        <dbReference type="ChEBI" id="CHEBI:57540"/>
    </ligand>
</feature>
<comment type="pathway">
    <text evidence="13">Membrane lipid metabolism; glycerophospholipid metabolism.</text>
</comment>
<dbReference type="FunFam" id="1.10.1040.10:FF:000001">
    <property type="entry name" value="Glycerol-3-phosphate dehydrogenase [NAD(P)+]"/>
    <property type="match status" value="1"/>
</dbReference>
<dbReference type="AlphaFoldDB" id="A0A235BVE7"/>
<dbReference type="PRINTS" id="PR00077">
    <property type="entry name" value="GPDHDRGNASE"/>
</dbReference>
<evidence type="ECO:0000256" key="14">
    <source>
        <dbReference type="PIRSR" id="PIRSR000114-1"/>
    </source>
</evidence>
<accession>A0A235BVE7</accession>
<proteinExistence type="inferred from homology"/>
<dbReference type="Gene3D" id="1.10.1040.10">
    <property type="entry name" value="N-(1-d-carboxylethyl)-l-norvaline Dehydrogenase, domain 2"/>
    <property type="match status" value="1"/>
</dbReference>
<keyword evidence="13" id="KW-0547">Nucleotide-binding</keyword>
<evidence type="ECO:0000256" key="16">
    <source>
        <dbReference type="PIRSR" id="PIRSR000114-3"/>
    </source>
</evidence>
<dbReference type="PIRSF" id="PIRSF000114">
    <property type="entry name" value="Glycerol-3-P_dh"/>
    <property type="match status" value="1"/>
</dbReference>
<evidence type="ECO:0000256" key="15">
    <source>
        <dbReference type="PIRSR" id="PIRSR000114-2"/>
    </source>
</evidence>
<organism evidence="20 21">
    <name type="scientific">candidate division WOR-3 bacterium JGI_Cruoil_03_44_89</name>
    <dbReference type="NCBI Taxonomy" id="1973748"/>
    <lineage>
        <taxon>Bacteria</taxon>
        <taxon>Bacteria division WOR-3</taxon>
    </lineage>
</organism>
<feature type="binding site" evidence="16">
    <location>
        <position position="135"/>
    </location>
    <ligand>
        <name>NAD(+)</name>
        <dbReference type="ChEBI" id="CHEBI:57540"/>
    </ligand>
</feature>
<comment type="caution">
    <text evidence="13">Lacks conserved residue(s) required for the propagation of feature annotation.</text>
</comment>
<evidence type="ECO:0000256" key="9">
    <source>
        <dbReference type="ARBA" id="ARBA00052716"/>
    </source>
</evidence>